<dbReference type="Pfam" id="PF00296">
    <property type="entry name" value="Bac_luciferase"/>
    <property type="match status" value="1"/>
</dbReference>
<dbReference type="AlphaFoldDB" id="A0A381YFI4"/>
<dbReference type="CDD" id="cd01097">
    <property type="entry name" value="Tetrahydromethanopterin_reductase"/>
    <property type="match status" value="1"/>
</dbReference>
<dbReference type="InterPro" id="IPR036661">
    <property type="entry name" value="Luciferase-like_sf"/>
</dbReference>
<feature type="region of interest" description="Disordered" evidence="1">
    <location>
        <begin position="105"/>
        <end position="126"/>
    </location>
</feature>
<evidence type="ECO:0000313" key="3">
    <source>
        <dbReference type="EMBL" id="SVA75352.1"/>
    </source>
</evidence>
<dbReference type="PANTHER" id="PTHR43244">
    <property type="match status" value="1"/>
</dbReference>
<reference evidence="3" key="1">
    <citation type="submission" date="2018-05" db="EMBL/GenBank/DDBJ databases">
        <authorList>
            <person name="Lanie J.A."/>
            <person name="Ng W.-L."/>
            <person name="Kazmierczak K.M."/>
            <person name="Andrzejewski T.M."/>
            <person name="Davidsen T.M."/>
            <person name="Wayne K.J."/>
            <person name="Tettelin H."/>
            <person name="Glass J.I."/>
            <person name="Rusch D."/>
            <person name="Podicherti R."/>
            <person name="Tsui H.-C.T."/>
            <person name="Winkler M.E."/>
        </authorList>
    </citation>
    <scope>NUCLEOTIDE SEQUENCE</scope>
</reference>
<dbReference type="GO" id="GO:0016705">
    <property type="term" value="F:oxidoreductase activity, acting on paired donors, with incorporation or reduction of molecular oxygen"/>
    <property type="evidence" value="ECO:0007669"/>
    <property type="project" value="InterPro"/>
</dbReference>
<evidence type="ECO:0000256" key="1">
    <source>
        <dbReference type="SAM" id="MobiDB-lite"/>
    </source>
</evidence>
<evidence type="ECO:0000259" key="2">
    <source>
        <dbReference type="Pfam" id="PF00296"/>
    </source>
</evidence>
<dbReference type="EMBL" id="UINC01018032">
    <property type="protein sequence ID" value="SVA75352.1"/>
    <property type="molecule type" value="Genomic_DNA"/>
</dbReference>
<dbReference type="InterPro" id="IPR019919">
    <property type="entry name" value="Lucif-like_OxRdtase_MSMEG_2256"/>
</dbReference>
<sequence>VRQVGTDHPSVADQNQPLPGVGSHQRLDGGYDPGLEIGQVRDDLAGDQLEPAWVTGSAQFLYWYVDKLLGVVLGQSVLNYHGIPELVSQRRGGFESSDQRAGIDGVDCLGRGPSRPQANQPVGKGRRLPTAQVRQGRIGNLSGRSVVDPVREGMTDQQELHGVRTLAVSKARATVRGMKVDGGLGAAFPTSLDGGFQTIIDSAKRLEAKGYAGAWTAETSHDPFLPHMVAAEHTERIELGTAIAVAFARNPMTLANIGYDLQQYSQGRFILGLGTQIKPHITKRFSMEWSRPAARMREMISAIRAIWDCWEDGTKLAFRGDFYTHTLMTPFFNPGPSPHGDPKVFISAVGPLMSEVAGEVCDGIICHAFSTEQYLREVTIPAVERGLAKAGRSMDNFEIVGPGFVVTGEDEESMARSAAGIRQQIAFYASTPAYRGVLDLHGWGDAQDELNRMSKEGAWQAMAELIDEEMLSTFAVVGEPDSIADGIAERYGDCVDRMTFYVLGGDTEIWDGIADSLAVV</sequence>
<gene>
    <name evidence="3" type="ORF">METZ01_LOCUS128206</name>
</gene>
<dbReference type="InterPro" id="IPR011251">
    <property type="entry name" value="Luciferase-like_dom"/>
</dbReference>
<feature type="non-terminal residue" evidence="3">
    <location>
        <position position="1"/>
    </location>
</feature>
<name>A0A381YFI4_9ZZZZ</name>
<dbReference type="InterPro" id="IPR050564">
    <property type="entry name" value="F420-G6PD/mer"/>
</dbReference>
<feature type="domain" description="Luciferase-like" evidence="2">
    <location>
        <begin position="195"/>
        <end position="493"/>
    </location>
</feature>
<dbReference type="SUPFAM" id="SSF51679">
    <property type="entry name" value="Bacterial luciferase-like"/>
    <property type="match status" value="1"/>
</dbReference>
<proteinExistence type="predicted"/>
<accession>A0A381YFI4</accession>
<organism evidence="3">
    <name type="scientific">marine metagenome</name>
    <dbReference type="NCBI Taxonomy" id="408172"/>
    <lineage>
        <taxon>unclassified sequences</taxon>
        <taxon>metagenomes</taxon>
        <taxon>ecological metagenomes</taxon>
    </lineage>
</organism>
<dbReference type="Gene3D" id="3.20.20.30">
    <property type="entry name" value="Luciferase-like domain"/>
    <property type="match status" value="1"/>
</dbReference>
<feature type="region of interest" description="Disordered" evidence="1">
    <location>
        <begin position="1"/>
        <end position="33"/>
    </location>
</feature>
<dbReference type="PANTHER" id="PTHR43244:SF2">
    <property type="entry name" value="CONSERVED HYPOTHETICAL ALANINE AND PROLINE-RICH PROTEIN"/>
    <property type="match status" value="1"/>
</dbReference>
<dbReference type="NCBIfam" id="TIGR03617">
    <property type="entry name" value="F420_MSMEG_2256"/>
    <property type="match status" value="1"/>
</dbReference>
<protein>
    <recommendedName>
        <fullName evidence="2">Luciferase-like domain-containing protein</fullName>
    </recommendedName>
</protein>